<dbReference type="GO" id="GO:0042983">
    <property type="term" value="P:amyloid precursor protein biosynthetic process"/>
    <property type="evidence" value="ECO:0007669"/>
    <property type="project" value="Ensembl"/>
</dbReference>
<dbReference type="Proteomes" id="UP000472272">
    <property type="component" value="Chromosome 16"/>
</dbReference>
<dbReference type="GO" id="GO:0002262">
    <property type="term" value="P:myeloid cell homeostasis"/>
    <property type="evidence" value="ECO:0007669"/>
    <property type="project" value="Ensembl"/>
</dbReference>
<evidence type="ECO:0000256" key="15">
    <source>
        <dbReference type="SAM" id="Phobius"/>
    </source>
</evidence>
<dbReference type="KEGG" id="pmua:114586633"/>
<evidence type="ECO:0000256" key="8">
    <source>
        <dbReference type="ARBA" id="ARBA00023136"/>
    </source>
</evidence>
<dbReference type="OMA" id="ECVYPGV"/>
<comment type="function">
    <text evidence="14">Essential subunit of the gamma-secretase complex, an endoprotease complex that catalyzes the intramembrane cleavage of integral membrane proteins such as Notch receptors and APP (amyloid-beta precursor protein). The gamma-secretase complex plays a role in Notch and Wnt signaling cascades and regulation of downstream processes via its role in processing key regulatory proteins, and by regulating cytosolic CTNNB1 levels.</text>
</comment>
<gene>
    <name evidence="17" type="primary">NCSTN</name>
</gene>
<dbReference type="GO" id="GO:0007219">
    <property type="term" value="P:Notch signaling pathway"/>
    <property type="evidence" value="ECO:0007669"/>
    <property type="project" value="UniProtKB-KW"/>
</dbReference>
<keyword evidence="7 15" id="KW-1133">Transmembrane helix</keyword>
<keyword evidence="9" id="KW-1015">Disulfide bond</keyword>
<evidence type="ECO:0000256" key="12">
    <source>
        <dbReference type="ARBA" id="ARBA00037855"/>
    </source>
</evidence>
<dbReference type="GO" id="GO:0007215">
    <property type="term" value="P:glutamate receptor signaling pathway"/>
    <property type="evidence" value="ECO:0007669"/>
    <property type="project" value="Ensembl"/>
</dbReference>
<dbReference type="GO" id="GO:0030674">
    <property type="term" value="F:protein-macromolecule adaptor activity"/>
    <property type="evidence" value="ECO:0007669"/>
    <property type="project" value="Ensembl"/>
</dbReference>
<dbReference type="GeneID" id="114586633"/>
<dbReference type="GO" id="GO:0022010">
    <property type="term" value="P:central nervous system myelination"/>
    <property type="evidence" value="ECO:0007669"/>
    <property type="project" value="Ensembl"/>
</dbReference>
<dbReference type="GO" id="GO:0005794">
    <property type="term" value="C:Golgi apparatus"/>
    <property type="evidence" value="ECO:0007669"/>
    <property type="project" value="Ensembl"/>
</dbReference>
<dbReference type="InterPro" id="IPR041084">
    <property type="entry name" value="Ncstrn_small"/>
</dbReference>
<dbReference type="GeneTree" id="ENSGT00390000014633"/>
<dbReference type="GO" id="GO:0031293">
    <property type="term" value="P:membrane protein intracellular domain proteolysis"/>
    <property type="evidence" value="ECO:0007669"/>
    <property type="project" value="Ensembl"/>
</dbReference>
<evidence type="ECO:0000256" key="1">
    <source>
        <dbReference type="ARBA" id="ARBA00004223"/>
    </source>
</evidence>
<evidence type="ECO:0000256" key="4">
    <source>
        <dbReference type="ARBA" id="ARBA00022692"/>
    </source>
</evidence>
<dbReference type="GO" id="GO:1900271">
    <property type="term" value="P:regulation of long-term synaptic potentiation"/>
    <property type="evidence" value="ECO:0007669"/>
    <property type="project" value="Ensembl"/>
</dbReference>
<reference evidence="17" key="3">
    <citation type="submission" date="2025-09" db="UniProtKB">
        <authorList>
            <consortium name="Ensembl"/>
        </authorList>
    </citation>
    <scope>IDENTIFICATION</scope>
</reference>
<evidence type="ECO:0000256" key="5">
    <source>
        <dbReference type="ARBA" id="ARBA00022729"/>
    </source>
</evidence>
<evidence type="ECO:0000256" key="6">
    <source>
        <dbReference type="ARBA" id="ARBA00022976"/>
    </source>
</evidence>
<organism evidence="17 18">
    <name type="scientific">Podarcis muralis</name>
    <name type="common">Wall lizard</name>
    <name type="synonym">Lacerta muralis</name>
    <dbReference type="NCBI Taxonomy" id="64176"/>
    <lineage>
        <taxon>Eukaryota</taxon>
        <taxon>Metazoa</taxon>
        <taxon>Chordata</taxon>
        <taxon>Craniata</taxon>
        <taxon>Vertebrata</taxon>
        <taxon>Euteleostomi</taxon>
        <taxon>Lepidosauria</taxon>
        <taxon>Squamata</taxon>
        <taxon>Bifurcata</taxon>
        <taxon>Unidentata</taxon>
        <taxon>Episquamata</taxon>
        <taxon>Laterata</taxon>
        <taxon>Lacertibaenia</taxon>
        <taxon>Lacertidae</taxon>
        <taxon>Podarcis</taxon>
    </lineage>
</organism>
<keyword evidence="18" id="KW-1185">Reference proteome</keyword>
<evidence type="ECO:0000259" key="16">
    <source>
        <dbReference type="Pfam" id="PF18266"/>
    </source>
</evidence>
<dbReference type="OrthoDB" id="755951at2759"/>
<evidence type="ECO:0000256" key="7">
    <source>
        <dbReference type="ARBA" id="ARBA00022989"/>
    </source>
</evidence>
<evidence type="ECO:0000256" key="3">
    <source>
        <dbReference type="ARBA" id="ARBA00015303"/>
    </source>
</evidence>
<dbReference type="GO" id="GO:0042500">
    <property type="term" value="F:aspartic endopeptidase activity, intramembrane cleaving"/>
    <property type="evidence" value="ECO:0007669"/>
    <property type="project" value="Ensembl"/>
</dbReference>
<dbReference type="GO" id="GO:0005764">
    <property type="term" value="C:lysosome"/>
    <property type="evidence" value="ECO:0007669"/>
    <property type="project" value="Ensembl"/>
</dbReference>
<dbReference type="GO" id="GO:0005783">
    <property type="term" value="C:endoplasmic reticulum"/>
    <property type="evidence" value="ECO:0007669"/>
    <property type="project" value="Ensembl"/>
</dbReference>
<dbReference type="FunFam" id="3.40.630.10:FF:000030">
    <property type="entry name" value="nicastrin"/>
    <property type="match status" value="1"/>
</dbReference>
<dbReference type="GO" id="GO:0070851">
    <property type="term" value="F:growth factor receptor binding"/>
    <property type="evidence" value="ECO:0007669"/>
    <property type="project" value="Ensembl"/>
</dbReference>
<sequence>MAAVEEAEAATSCGRMMREAEGWLLRGLLLCALAAGAGWCNSVERKIYIPLNRTASCVRLLNATHQVGCQSSLNGDTGVIHVVEKKSDLNWVLKDGPHAPYMVLLDGYLFTGDVMQQLKGSSRISGLAVAISKPSLHTGFSPGLRCPNDGFGVYNGSYGPEYAHCNMTVWNPLGSSLSYMDFGFPIFLLQDENETEVIKKCYQTYNLPANGSDPQYPLCAMQLSSHMHAVTSTVTCMRRSAIQSTFSLNPEVVCDPLKDFNVWSTVKPINESEKLDPDSVVIASSRMDSHSFFWNVAPGAESAVASFVTLLAAAEAIHKIPGVQTLPKNIMFVFFQGETFDYIGSSRMVYDMQNGHFPVKLENIHSFLELSQVALMDNFDLWMHTDPVSQKNHSTEESVQNMVQTLKNSSGDTSITMQVIGASQPLPPSSFQRFLRARQIPGVVLADHRSTFKNRYYQSIYDTSENIQMNYPEGLSPEEMLNHVTGTAKSLADVATVVARTLYQLAGGSGNTSTVRADPATVTRMLYGFLIQANNPWFQAIMKAELKAVLGNGPLQYYIAVNNPVNSTYIVQYVLANLTGTRQENATKEQCQELNKNSKLYDYSWVQGAPYPNATSPRQPYCVMSTVRFSQASSPAFELQQWGSTEYSTWTESRWKELHARIFLVASKQLEIITLIVGIAILIVSFIVTYFINAKADVLFTNPGDSGAVAY</sequence>
<dbReference type="GO" id="GO:0034205">
    <property type="term" value="P:amyloid-beta formation"/>
    <property type="evidence" value="ECO:0007669"/>
    <property type="project" value="Ensembl"/>
</dbReference>
<dbReference type="GO" id="GO:0030659">
    <property type="term" value="C:cytoplasmic vesicle membrane"/>
    <property type="evidence" value="ECO:0007669"/>
    <property type="project" value="UniProtKB-SubCell"/>
</dbReference>
<dbReference type="GO" id="GO:0006509">
    <property type="term" value="P:membrane protein ectodomain proteolysis"/>
    <property type="evidence" value="ECO:0007669"/>
    <property type="project" value="Ensembl"/>
</dbReference>
<dbReference type="GO" id="GO:0042098">
    <property type="term" value="P:T cell proliferation"/>
    <property type="evidence" value="ECO:0007669"/>
    <property type="project" value="Ensembl"/>
</dbReference>
<dbReference type="Ensembl" id="ENSPMRT00000029165.1">
    <property type="protein sequence ID" value="ENSPMRP00000027500.1"/>
    <property type="gene ID" value="ENSPMRG00000017736.1"/>
</dbReference>
<dbReference type="GO" id="GO:0007212">
    <property type="term" value="P:G protein-coupled dopamine receptor signaling pathway"/>
    <property type="evidence" value="ECO:0007669"/>
    <property type="project" value="Ensembl"/>
</dbReference>
<dbReference type="GO" id="GO:0008021">
    <property type="term" value="C:synaptic vesicle"/>
    <property type="evidence" value="ECO:0007669"/>
    <property type="project" value="Ensembl"/>
</dbReference>
<keyword evidence="10" id="KW-0325">Glycoprotein</keyword>
<dbReference type="Pfam" id="PF18266">
    <property type="entry name" value="Ncstrn_small"/>
    <property type="match status" value="1"/>
</dbReference>
<evidence type="ECO:0000256" key="13">
    <source>
        <dbReference type="ARBA" id="ARBA00046288"/>
    </source>
</evidence>
<feature type="domain" description="Nicastrin small lobe" evidence="16">
    <location>
        <begin position="56"/>
        <end position="229"/>
    </location>
</feature>
<dbReference type="GO" id="GO:0070765">
    <property type="term" value="C:gamma-secretase complex"/>
    <property type="evidence" value="ECO:0007669"/>
    <property type="project" value="Ensembl"/>
</dbReference>
<dbReference type="Pfam" id="PF05450">
    <property type="entry name" value="Nicastrin"/>
    <property type="match status" value="1"/>
</dbReference>
<dbReference type="RefSeq" id="XP_028566120.1">
    <property type="nucleotide sequence ID" value="XM_028710287.1"/>
</dbReference>
<comment type="subcellular location">
    <subcellularLocation>
        <location evidence="12">Cytoplasmic vesicle membrane</location>
        <topology evidence="12">Single-pass membrane protein</topology>
    </subcellularLocation>
    <subcellularLocation>
        <location evidence="13">Endomembrane system</location>
        <topology evidence="13">Single-pass type I membrane protein</topology>
    </subcellularLocation>
    <subcellularLocation>
        <location evidence="1">Melanosome</location>
    </subcellularLocation>
</comment>
<dbReference type="GO" id="GO:0016485">
    <property type="term" value="P:protein processing"/>
    <property type="evidence" value="ECO:0007669"/>
    <property type="project" value="Ensembl"/>
</dbReference>
<dbReference type="GO" id="GO:0050673">
    <property type="term" value="P:epithelial cell proliferation"/>
    <property type="evidence" value="ECO:0007669"/>
    <property type="project" value="Ensembl"/>
</dbReference>
<dbReference type="GO" id="GO:0007220">
    <property type="term" value="P:Notch receptor processing"/>
    <property type="evidence" value="ECO:0007669"/>
    <property type="project" value="Ensembl"/>
</dbReference>
<keyword evidence="5" id="KW-0732">Signal</keyword>
<name>A0A670JUE9_PODMU</name>
<evidence type="ECO:0000256" key="2">
    <source>
        <dbReference type="ARBA" id="ARBA00007717"/>
    </source>
</evidence>
<evidence type="ECO:0000256" key="11">
    <source>
        <dbReference type="ARBA" id="ARBA00023329"/>
    </source>
</evidence>
<accession>A0A670JUE9</accession>
<dbReference type="CDD" id="cd03881">
    <property type="entry name" value="M28_Nicastrin"/>
    <property type="match status" value="1"/>
</dbReference>
<evidence type="ECO:0000256" key="9">
    <source>
        <dbReference type="ARBA" id="ARBA00023157"/>
    </source>
</evidence>
<dbReference type="GO" id="GO:0042986">
    <property type="term" value="P:positive regulation of amyloid precursor protein biosynthetic process"/>
    <property type="evidence" value="ECO:0007669"/>
    <property type="project" value="Ensembl"/>
</dbReference>
<evidence type="ECO:0000313" key="17">
    <source>
        <dbReference type="Ensembl" id="ENSPMRP00000027500.1"/>
    </source>
</evidence>
<keyword evidence="11" id="KW-0968">Cytoplasmic vesicle</keyword>
<dbReference type="GO" id="GO:0042470">
    <property type="term" value="C:melanosome"/>
    <property type="evidence" value="ECO:0007669"/>
    <property type="project" value="UniProtKB-SubCell"/>
</dbReference>
<comment type="similarity">
    <text evidence="2">Belongs to the nicastrin family.</text>
</comment>
<keyword evidence="4 15" id="KW-0812">Transmembrane</keyword>
<dbReference type="GO" id="GO:0007611">
    <property type="term" value="P:learning or memory"/>
    <property type="evidence" value="ECO:0007669"/>
    <property type="project" value="Ensembl"/>
</dbReference>
<dbReference type="AlphaFoldDB" id="A0A670JUE9"/>
<dbReference type="GO" id="GO:0061133">
    <property type="term" value="F:endopeptidase activator activity"/>
    <property type="evidence" value="ECO:0007669"/>
    <property type="project" value="Ensembl"/>
</dbReference>
<evidence type="ECO:0000256" key="14">
    <source>
        <dbReference type="ARBA" id="ARBA00058029"/>
    </source>
</evidence>
<dbReference type="SUPFAM" id="SSF53187">
    <property type="entry name" value="Zn-dependent exopeptidases"/>
    <property type="match status" value="1"/>
</dbReference>
<dbReference type="GO" id="GO:0030534">
    <property type="term" value="P:adult behavior"/>
    <property type="evidence" value="ECO:0007669"/>
    <property type="project" value="Ensembl"/>
</dbReference>
<dbReference type="CTD" id="23385"/>
<keyword evidence="8 15" id="KW-0472">Membrane</keyword>
<proteinExistence type="inferred from homology"/>
<dbReference type="Gene3D" id="3.40.630.10">
    <property type="entry name" value="Zn peptidases"/>
    <property type="match status" value="1"/>
</dbReference>
<dbReference type="InterPro" id="IPR008710">
    <property type="entry name" value="Nicastrin"/>
</dbReference>
<dbReference type="GO" id="GO:0051402">
    <property type="term" value="P:neuron apoptotic process"/>
    <property type="evidence" value="ECO:0007669"/>
    <property type="project" value="Ensembl"/>
</dbReference>
<reference evidence="17 18" key="1">
    <citation type="journal article" date="2019" name="Proc. Natl. Acad. Sci. U.S.A.">
        <title>Regulatory changes in pterin and carotenoid genes underlie balanced color polymorphisms in the wall lizard.</title>
        <authorList>
            <person name="Andrade P."/>
            <person name="Pinho C."/>
            <person name="Perez I de Lanuza G."/>
            <person name="Afonso S."/>
            <person name="Brejcha J."/>
            <person name="Rubin C.J."/>
            <person name="Wallerman O."/>
            <person name="Pereira P."/>
            <person name="Sabatino S.J."/>
            <person name="Bellati A."/>
            <person name="Pellitteri-Rosa D."/>
            <person name="Bosakova Z."/>
            <person name="Bunikis I."/>
            <person name="Carretero M.A."/>
            <person name="Feiner N."/>
            <person name="Marsik P."/>
            <person name="Pauperio F."/>
            <person name="Salvi D."/>
            <person name="Soler L."/>
            <person name="While G.M."/>
            <person name="Uller T."/>
            <person name="Font E."/>
            <person name="Andersson L."/>
            <person name="Carneiro M."/>
        </authorList>
    </citation>
    <scope>NUCLEOTIDE SEQUENCE</scope>
</reference>
<reference evidence="17" key="2">
    <citation type="submission" date="2025-08" db="UniProtKB">
        <authorList>
            <consortium name="Ensembl"/>
        </authorList>
    </citation>
    <scope>IDENTIFICATION</scope>
</reference>
<protein>
    <recommendedName>
        <fullName evidence="3">Nicastrin</fullName>
    </recommendedName>
</protein>
<dbReference type="PANTHER" id="PTHR21092:SF0">
    <property type="entry name" value="NICASTRIN"/>
    <property type="match status" value="1"/>
</dbReference>
<evidence type="ECO:0000256" key="10">
    <source>
        <dbReference type="ARBA" id="ARBA00023180"/>
    </source>
</evidence>
<dbReference type="GO" id="GO:0051117">
    <property type="term" value="F:ATPase binding"/>
    <property type="evidence" value="ECO:0007669"/>
    <property type="project" value="Ensembl"/>
</dbReference>
<keyword evidence="6" id="KW-0914">Notch signaling pathway</keyword>
<feature type="transmembrane region" description="Helical" evidence="15">
    <location>
        <begin position="672"/>
        <end position="692"/>
    </location>
</feature>
<dbReference type="GO" id="GO:0071277">
    <property type="term" value="P:cellular response to calcium ion"/>
    <property type="evidence" value="ECO:0007669"/>
    <property type="project" value="Ensembl"/>
</dbReference>
<dbReference type="GO" id="GO:1990926">
    <property type="term" value="P:short-term synaptic potentiation"/>
    <property type="evidence" value="ECO:0007669"/>
    <property type="project" value="Ensembl"/>
</dbReference>
<evidence type="ECO:0000313" key="18">
    <source>
        <dbReference type="Proteomes" id="UP000472272"/>
    </source>
</evidence>
<dbReference type="PANTHER" id="PTHR21092">
    <property type="entry name" value="NICASTRIN"/>
    <property type="match status" value="1"/>
</dbReference>